<evidence type="ECO:0000256" key="1">
    <source>
        <dbReference type="SAM" id="MobiDB-lite"/>
    </source>
</evidence>
<evidence type="ECO:0000313" key="3">
    <source>
        <dbReference type="Proteomes" id="UP000095009"/>
    </source>
</evidence>
<feature type="compositionally biased region" description="Polar residues" evidence="1">
    <location>
        <begin position="172"/>
        <end position="183"/>
    </location>
</feature>
<feature type="region of interest" description="Disordered" evidence="1">
    <location>
        <begin position="40"/>
        <end position="60"/>
    </location>
</feature>
<reference evidence="2 3" key="1">
    <citation type="journal article" date="2016" name="Proc. Natl. Acad. Sci. U.S.A.">
        <title>Comparative genomics of biotechnologically important yeasts.</title>
        <authorList>
            <person name="Riley R."/>
            <person name="Haridas S."/>
            <person name="Wolfe K.H."/>
            <person name="Lopes M.R."/>
            <person name="Hittinger C.T."/>
            <person name="Goeker M."/>
            <person name="Salamov A.A."/>
            <person name="Wisecaver J.H."/>
            <person name="Long T.M."/>
            <person name="Calvey C.H."/>
            <person name="Aerts A.L."/>
            <person name="Barry K.W."/>
            <person name="Choi C."/>
            <person name="Clum A."/>
            <person name="Coughlan A.Y."/>
            <person name="Deshpande S."/>
            <person name="Douglass A.P."/>
            <person name="Hanson S.J."/>
            <person name="Klenk H.-P."/>
            <person name="LaButti K.M."/>
            <person name="Lapidus A."/>
            <person name="Lindquist E.A."/>
            <person name="Lipzen A.M."/>
            <person name="Meier-Kolthoff J.P."/>
            <person name="Ohm R.A."/>
            <person name="Otillar R.P."/>
            <person name="Pangilinan J.L."/>
            <person name="Peng Y."/>
            <person name="Rokas A."/>
            <person name="Rosa C.A."/>
            <person name="Scheuner C."/>
            <person name="Sibirny A.A."/>
            <person name="Slot J.C."/>
            <person name="Stielow J.B."/>
            <person name="Sun H."/>
            <person name="Kurtzman C.P."/>
            <person name="Blackwell M."/>
            <person name="Grigoriev I.V."/>
            <person name="Jeffries T.W."/>
        </authorList>
    </citation>
    <scope>NUCLEOTIDE SEQUENCE [LARGE SCALE GENOMIC DNA]</scope>
    <source>
        <strain evidence="2 3">DSM 6958</strain>
    </source>
</reference>
<dbReference type="AlphaFoldDB" id="A0A1E3PDP7"/>
<feature type="region of interest" description="Disordered" evidence="1">
    <location>
        <begin position="163"/>
        <end position="183"/>
    </location>
</feature>
<organism evidence="2 3">
    <name type="scientific">Nadsonia fulvescens var. elongata DSM 6958</name>
    <dbReference type="NCBI Taxonomy" id="857566"/>
    <lineage>
        <taxon>Eukaryota</taxon>
        <taxon>Fungi</taxon>
        <taxon>Dikarya</taxon>
        <taxon>Ascomycota</taxon>
        <taxon>Saccharomycotina</taxon>
        <taxon>Dipodascomycetes</taxon>
        <taxon>Dipodascales</taxon>
        <taxon>Dipodascales incertae sedis</taxon>
        <taxon>Nadsonia</taxon>
    </lineage>
</organism>
<name>A0A1E3PDP7_9ASCO</name>
<sequence>MVKPVKCSLWSSSSNVLPRLLSNRSLNRYFHIESANTTTQSRSPYNIENKSSRNSNPLDYISRQSLPESSVLPAPQNLVQIKLKPTNSTLDLSYSNTSIVALSRLTGSHVSPPTWFDSVFITPRSNKSASFSSSSPSSVDVIQITLDGSRDLILMDQNCSIVSSRSDRKGSSDTNITPFSSPSDSLNIPTVSTRYLRASNARGTRIPLSHKLITGRGSLHLAPSKWSTRVKYNSCRAIKLAADESMVVDINHLLAYDCDSDRGNNLNHQLQMFNIASLDAQLVSSASSDSLSSISKSSKFSAYFKQYLPRVPSVLTIAWAQLVAMTARYQILRTSLAQKVSVMMNQKKYITITGPSTVIFSTGDVAGGGVASRQSLLASTPPPFLVDEVELGKIELPKVNESSVAFSQENELRPIDCLKVVTVNGLTGDVTFRSTESFLKKND</sequence>
<gene>
    <name evidence="2" type="ORF">NADFUDRAFT_44366</name>
</gene>
<evidence type="ECO:0000313" key="2">
    <source>
        <dbReference type="EMBL" id="ODQ63082.1"/>
    </source>
</evidence>
<accession>A0A1E3PDP7</accession>
<dbReference type="EMBL" id="KV454416">
    <property type="protein sequence ID" value="ODQ63082.1"/>
    <property type="molecule type" value="Genomic_DNA"/>
</dbReference>
<keyword evidence="3" id="KW-1185">Reference proteome</keyword>
<proteinExistence type="predicted"/>
<protein>
    <submittedName>
        <fullName evidence="2">Uncharacterized protein</fullName>
    </submittedName>
</protein>
<dbReference type="Proteomes" id="UP000095009">
    <property type="component" value="Unassembled WGS sequence"/>
</dbReference>